<dbReference type="EMBL" id="CP111022">
    <property type="protein sequence ID" value="WAR20199.1"/>
    <property type="molecule type" value="Genomic_DNA"/>
</dbReference>
<dbReference type="Proteomes" id="UP001164746">
    <property type="component" value="Chromosome 11"/>
</dbReference>
<evidence type="ECO:0000313" key="2">
    <source>
        <dbReference type="Proteomes" id="UP001164746"/>
    </source>
</evidence>
<protein>
    <submittedName>
        <fullName evidence="1">Uncharacterized protein</fullName>
    </submittedName>
</protein>
<reference evidence="1" key="1">
    <citation type="submission" date="2022-11" db="EMBL/GenBank/DDBJ databases">
        <title>Centuries of genome instability and evolution in soft-shell clam transmissible cancer (bioRxiv).</title>
        <authorList>
            <person name="Hart S.F.M."/>
            <person name="Yonemitsu M.A."/>
            <person name="Giersch R.M."/>
            <person name="Beal B.F."/>
            <person name="Arriagada G."/>
            <person name="Davis B.W."/>
            <person name="Ostrander E.A."/>
            <person name="Goff S.P."/>
            <person name="Metzger M.J."/>
        </authorList>
    </citation>
    <scope>NUCLEOTIDE SEQUENCE</scope>
    <source>
        <strain evidence="1">MELC-2E11</strain>
        <tissue evidence="1">Siphon/mantle</tissue>
    </source>
</reference>
<keyword evidence="2" id="KW-1185">Reference proteome</keyword>
<sequence>MFKNVSLSLDFELLDAVDKRINLIQNKKRVEKWMSREITRTICCIWGSHFNCTLYRSGTQRALYSPVELRARYFLLQCTVLLYGELVHSFHLVQFSDTEGISIILYQTRILAVAPYLPISRLMGNIRYIKSNIFLHSFLAHWQSHRIYQYPDSWETSDI</sequence>
<organism evidence="1 2">
    <name type="scientific">Mya arenaria</name>
    <name type="common">Soft-shell clam</name>
    <dbReference type="NCBI Taxonomy" id="6604"/>
    <lineage>
        <taxon>Eukaryota</taxon>
        <taxon>Metazoa</taxon>
        <taxon>Spiralia</taxon>
        <taxon>Lophotrochozoa</taxon>
        <taxon>Mollusca</taxon>
        <taxon>Bivalvia</taxon>
        <taxon>Autobranchia</taxon>
        <taxon>Heteroconchia</taxon>
        <taxon>Euheterodonta</taxon>
        <taxon>Imparidentia</taxon>
        <taxon>Neoheterodontei</taxon>
        <taxon>Myida</taxon>
        <taxon>Myoidea</taxon>
        <taxon>Myidae</taxon>
        <taxon>Mya</taxon>
    </lineage>
</organism>
<name>A0ABY7FGA2_MYAAR</name>
<accession>A0ABY7FGA2</accession>
<proteinExistence type="predicted"/>
<evidence type="ECO:0000313" key="1">
    <source>
        <dbReference type="EMBL" id="WAR20199.1"/>
    </source>
</evidence>
<gene>
    <name evidence="1" type="ORF">MAR_002037</name>
</gene>